<keyword evidence="6" id="KW-1185">Reference proteome</keyword>
<dbReference type="PANTHER" id="PTHR42885">
    <property type="entry name" value="HISTIDINOL-PHOSPHATE AMINOTRANSFERASE-RELATED"/>
    <property type="match status" value="1"/>
</dbReference>
<dbReference type="SUPFAM" id="SSF53383">
    <property type="entry name" value="PLP-dependent transferases"/>
    <property type="match status" value="1"/>
</dbReference>
<reference evidence="5 6" key="1">
    <citation type="submission" date="2019-03" db="EMBL/GenBank/DDBJ databases">
        <title>Draft Genome Sequence of Desulfosporosinus fructosivorans Strain 63.6F, Isolated from Marine Sediment in the Baltic Sea.</title>
        <authorList>
            <person name="Hausmann B."/>
            <person name="Vandieken V."/>
            <person name="Pjevac P."/>
            <person name="Schreck K."/>
            <person name="Herbold C.W."/>
            <person name="Loy A."/>
        </authorList>
    </citation>
    <scope>NUCLEOTIDE SEQUENCE [LARGE SCALE GENOMIC DNA]</scope>
    <source>
        <strain evidence="5 6">63.6F</strain>
    </source>
</reference>
<proteinExistence type="inferred from homology"/>
<dbReference type="GO" id="GO:0008483">
    <property type="term" value="F:transaminase activity"/>
    <property type="evidence" value="ECO:0007669"/>
    <property type="project" value="UniProtKB-KW"/>
</dbReference>
<organism evidence="5 6">
    <name type="scientific">Desulfosporosinus fructosivorans</name>
    <dbReference type="NCBI Taxonomy" id="2018669"/>
    <lineage>
        <taxon>Bacteria</taxon>
        <taxon>Bacillati</taxon>
        <taxon>Bacillota</taxon>
        <taxon>Clostridia</taxon>
        <taxon>Eubacteriales</taxon>
        <taxon>Desulfitobacteriaceae</taxon>
        <taxon>Desulfosporosinus</taxon>
    </lineage>
</organism>
<dbReference type="InterPro" id="IPR015422">
    <property type="entry name" value="PyrdxlP-dep_Trfase_small"/>
</dbReference>
<feature type="domain" description="Aminotransferase class I/classII large" evidence="4">
    <location>
        <begin position="18"/>
        <end position="358"/>
    </location>
</feature>
<evidence type="ECO:0000256" key="2">
    <source>
        <dbReference type="ARBA" id="ARBA00022898"/>
    </source>
</evidence>
<dbReference type="Gene3D" id="3.90.1150.10">
    <property type="entry name" value="Aspartate Aminotransferase, domain 1"/>
    <property type="match status" value="1"/>
</dbReference>
<sequence>MHGGNLRKAQELYGLDSFIDLSANINPFGPPQGVWKSLQEGMVDIVNYPDPESRVLRKTLSNHLGIPIDSIMVGNGAGDLIFTIVQALKPKKVVIPIPTFSEYERAARSVGSEVSYIPLGPEGWDKFSGCRNSSSDENSFDQLWREYLNGCDLLFLCSPHNPTGSLLDKDMFERILRLTKELGCRILFDESFLDFLPDELRQSSRTYLKTNEHLLVLYSLTKFYSLPGLRLGTVFAHPSLLAKFDQYRDPWSVNVLAQHAGITSLEDSKFPEVVREKLGESRSVFYREFTQCGFLHLRLWPTTVNFALIEVLNHTSRELIQHLGEQGILVRDCANFTGLPGDFIRVAIKDVLAMQRLIEGLKAYYLKEE</sequence>
<dbReference type="RefSeq" id="WP_135550435.1">
    <property type="nucleotide sequence ID" value="NZ_SPQQ01000009.1"/>
</dbReference>
<keyword evidence="3 5" id="KW-0808">Transferase</keyword>
<dbReference type="AlphaFoldDB" id="A0A4Z0R368"/>
<evidence type="ECO:0000256" key="1">
    <source>
        <dbReference type="ARBA" id="ARBA00001933"/>
    </source>
</evidence>
<dbReference type="PANTHER" id="PTHR42885:SF1">
    <property type="entry name" value="THREONINE-PHOSPHATE DECARBOXYLASE"/>
    <property type="match status" value="1"/>
</dbReference>
<dbReference type="Gene3D" id="3.40.640.10">
    <property type="entry name" value="Type I PLP-dependent aspartate aminotransferase-like (Major domain)"/>
    <property type="match status" value="1"/>
</dbReference>
<dbReference type="EC" id="2.6.1.-" evidence="3"/>
<dbReference type="GO" id="GO:0030170">
    <property type="term" value="F:pyridoxal phosphate binding"/>
    <property type="evidence" value="ECO:0007669"/>
    <property type="project" value="InterPro"/>
</dbReference>
<dbReference type="InterPro" id="IPR015421">
    <property type="entry name" value="PyrdxlP-dep_Trfase_major"/>
</dbReference>
<evidence type="ECO:0000313" key="6">
    <source>
        <dbReference type="Proteomes" id="UP000298460"/>
    </source>
</evidence>
<evidence type="ECO:0000256" key="3">
    <source>
        <dbReference type="RuleBase" id="RU000481"/>
    </source>
</evidence>
<comment type="cofactor">
    <cofactor evidence="1 3">
        <name>pyridoxal 5'-phosphate</name>
        <dbReference type="ChEBI" id="CHEBI:597326"/>
    </cofactor>
</comment>
<dbReference type="InterPro" id="IPR015424">
    <property type="entry name" value="PyrdxlP-dep_Trfase"/>
</dbReference>
<evidence type="ECO:0000259" key="4">
    <source>
        <dbReference type="Pfam" id="PF00155"/>
    </source>
</evidence>
<dbReference type="OrthoDB" id="9813612at2"/>
<keyword evidence="2" id="KW-0663">Pyridoxal phosphate</keyword>
<evidence type="ECO:0000313" key="5">
    <source>
        <dbReference type="EMBL" id="TGE36086.1"/>
    </source>
</evidence>
<keyword evidence="3 5" id="KW-0032">Aminotransferase</keyword>
<name>A0A4Z0R368_9FIRM</name>
<dbReference type="CDD" id="cd00609">
    <property type="entry name" value="AAT_like"/>
    <property type="match status" value="1"/>
</dbReference>
<accession>A0A4Z0R368</accession>
<dbReference type="InterPro" id="IPR004839">
    <property type="entry name" value="Aminotransferase_I/II_large"/>
</dbReference>
<gene>
    <name evidence="5" type="ORF">E4K67_21355</name>
</gene>
<comment type="similarity">
    <text evidence="3">Belongs to the class-I pyridoxal-phosphate-dependent aminotransferase family.</text>
</comment>
<dbReference type="Proteomes" id="UP000298460">
    <property type="component" value="Unassembled WGS sequence"/>
</dbReference>
<dbReference type="PROSITE" id="PS00105">
    <property type="entry name" value="AA_TRANSFER_CLASS_1"/>
    <property type="match status" value="1"/>
</dbReference>
<protein>
    <recommendedName>
        <fullName evidence="3">Aminotransferase</fullName>
        <ecNumber evidence="3">2.6.1.-</ecNumber>
    </recommendedName>
</protein>
<dbReference type="InterPro" id="IPR004838">
    <property type="entry name" value="NHTrfase_class1_PyrdxlP-BS"/>
</dbReference>
<dbReference type="Pfam" id="PF00155">
    <property type="entry name" value="Aminotran_1_2"/>
    <property type="match status" value="1"/>
</dbReference>
<comment type="caution">
    <text evidence="5">The sequence shown here is derived from an EMBL/GenBank/DDBJ whole genome shotgun (WGS) entry which is preliminary data.</text>
</comment>
<dbReference type="EMBL" id="SPQQ01000009">
    <property type="protein sequence ID" value="TGE36086.1"/>
    <property type="molecule type" value="Genomic_DNA"/>
</dbReference>